<evidence type="ECO:0000256" key="5">
    <source>
        <dbReference type="SAM" id="MobiDB-lite"/>
    </source>
</evidence>
<organism evidence="8 9">
    <name type="scientific">Sanghuangporus baumii</name>
    <name type="common">Phellinus baumii</name>
    <dbReference type="NCBI Taxonomy" id="108892"/>
    <lineage>
        <taxon>Eukaryota</taxon>
        <taxon>Fungi</taxon>
        <taxon>Dikarya</taxon>
        <taxon>Basidiomycota</taxon>
        <taxon>Agaricomycotina</taxon>
        <taxon>Agaricomycetes</taxon>
        <taxon>Hymenochaetales</taxon>
        <taxon>Hymenochaetaceae</taxon>
        <taxon>Sanghuangporus</taxon>
    </lineage>
</organism>
<name>A0A9Q5HX75_SANBA</name>
<keyword evidence="9" id="KW-1185">Reference proteome</keyword>
<evidence type="ECO:0008006" key="10">
    <source>
        <dbReference type="Google" id="ProtNLM"/>
    </source>
</evidence>
<feature type="signal peptide" evidence="7">
    <location>
        <begin position="1"/>
        <end position="24"/>
    </location>
</feature>
<keyword evidence="3 6" id="KW-1133">Transmembrane helix</keyword>
<comment type="subcellular location">
    <subcellularLocation>
        <location evidence="1">Membrane</location>
        <topology evidence="1">Single-pass membrane protein</topology>
    </subcellularLocation>
</comment>
<protein>
    <recommendedName>
        <fullName evidence="10">Transmembrane protein</fullName>
    </recommendedName>
</protein>
<feature type="compositionally biased region" description="Low complexity" evidence="5">
    <location>
        <begin position="232"/>
        <end position="264"/>
    </location>
</feature>
<comment type="caution">
    <text evidence="8">The sequence shown here is derived from an EMBL/GenBank/DDBJ whole genome shotgun (WGS) entry which is preliminary data.</text>
</comment>
<dbReference type="PANTHER" id="PTHR15549">
    <property type="entry name" value="PAIRED IMMUNOGLOBULIN-LIKE TYPE 2 RECEPTOR"/>
    <property type="match status" value="1"/>
</dbReference>
<dbReference type="Proteomes" id="UP000757232">
    <property type="component" value="Unassembled WGS sequence"/>
</dbReference>
<sequence length="440" mass="45767">MHSSHRFPLSATSLLFIFPTLVRSQASNQTVLAPDSSIDYAGSGWTESAGHMFTNDDAASFSLDFTGSAVYWYSRKLYDGATTTVTLDGSSVTLDLSDGMSQDSSSVEAVVFSRSGLDASQSHRFTVTSEGLGSNGVGSVLENWQIVYTVGTTSSTTTTTSSSPRPATTSSSTPLPTTSSSSEATSTSTPITTPSSIVSTTSQLITSVLSGSTFVSTSQSIVTFTIFTSSSATSETSDPDFAHASSSTVVHSTSETSTESAATAPQLSSPSNLSAIIGGTVGGILAVIVVVVVALLCLRRRRRIALIHGTVFDDLASEATPFLTTQGRINGSAVDSLLPPSSKHSRNGATLHAASPGESSSLSPTSIARGWKWARFGTLQDTVPRSLQDATLSSTSPTAVAQEYEMSNRPSAVVLVPIPLSSGEARQSSIIDDPPPVYRR</sequence>
<evidence type="ECO:0000313" key="8">
    <source>
        <dbReference type="EMBL" id="OCB87639.1"/>
    </source>
</evidence>
<evidence type="ECO:0000256" key="6">
    <source>
        <dbReference type="SAM" id="Phobius"/>
    </source>
</evidence>
<feature type="region of interest" description="Disordered" evidence="5">
    <location>
        <begin position="232"/>
        <end position="269"/>
    </location>
</feature>
<dbReference type="AlphaFoldDB" id="A0A9Q5HX75"/>
<dbReference type="PANTHER" id="PTHR15549:SF30">
    <property type="entry name" value="MID2 DOMAIN-CONTAINING PROTEIN"/>
    <property type="match status" value="1"/>
</dbReference>
<feature type="region of interest" description="Disordered" evidence="5">
    <location>
        <begin position="333"/>
        <end position="363"/>
    </location>
</feature>
<reference evidence="8" key="1">
    <citation type="submission" date="2016-06" db="EMBL/GenBank/DDBJ databases">
        <title>Draft Genome sequence of the fungus Inonotus baumii.</title>
        <authorList>
            <person name="Zhu H."/>
            <person name="Lin W."/>
        </authorList>
    </citation>
    <scope>NUCLEOTIDE SEQUENCE</scope>
    <source>
        <strain evidence="8">821</strain>
    </source>
</reference>
<evidence type="ECO:0000256" key="3">
    <source>
        <dbReference type="ARBA" id="ARBA00022989"/>
    </source>
</evidence>
<gene>
    <name evidence="8" type="ORF">A7U60_g5164</name>
</gene>
<dbReference type="GO" id="GO:0016020">
    <property type="term" value="C:membrane"/>
    <property type="evidence" value="ECO:0007669"/>
    <property type="project" value="UniProtKB-SubCell"/>
</dbReference>
<dbReference type="GO" id="GO:0071944">
    <property type="term" value="C:cell periphery"/>
    <property type="evidence" value="ECO:0007669"/>
    <property type="project" value="UniProtKB-ARBA"/>
</dbReference>
<evidence type="ECO:0000256" key="7">
    <source>
        <dbReference type="SAM" id="SignalP"/>
    </source>
</evidence>
<evidence type="ECO:0000313" key="9">
    <source>
        <dbReference type="Proteomes" id="UP000757232"/>
    </source>
</evidence>
<feature type="chain" id="PRO_5040335158" description="Transmembrane protein" evidence="7">
    <location>
        <begin position="25"/>
        <end position="440"/>
    </location>
</feature>
<keyword evidence="2 6" id="KW-0812">Transmembrane</keyword>
<evidence type="ECO:0000256" key="4">
    <source>
        <dbReference type="ARBA" id="ARBA00023136"/>
    </source>
</evidence>
<feature type="transmembrane region" description="Helical" evidence="6">
    <location>
        <begin position="275"/>
        <end position="298"/>
    </location>
</feature>
<dbReference type="Gene3D" id="2.60.120.260">
    <property type="entry name" value="Galactose-binding domain-like"/>
    <property type="match status" value="1"/>
</dbReference>
<evidence type="ECO:0000256" key="1">
    <source>
        <dbReference type="ARBA" id="ARBA00004167"/>
    </source>
</evidence>
<feature type="region of interest" description="Disordered" evidence="5">
    <location>
        <begin position="154"/>
        <end position="195"/>
    </location>
</feature>
<keyword evidence="7" id="KW-0732">Signal</keyword>
<dbReference type="InterPro" id="IPR051694">
    <property type="entry name" value="Immunoregulatory_rcpt-like"/>
</dbReference>
<keyword evidence="4 6" id="KW-0472">Membrane</keyword>
<dbReference type="OrthoDB" id="2563669at2759"/>
<dbReference type="EMBL" id="LNZH02000189">
    <property type="protein sequence ID" value="OCB87639.1"/>
    <property type="molecule type" value="Genomic_DNA"/>
</dbReference>
<accession>A0A9Q5HX75</accession>
<proteinExistence type="predicted"/>
<evidence type="ECO:0000256" key="2">
    <source>
        <dbReference type="ARBA" id="ARBA00022692"/>
    </source>
</evidence>